<evidence type="ECO:0000256" key="1">
    <source>
        <dbReference type="ARBA" id="ARBA00001974"/>
    </source>
</evidence>
<keyword evidence="14" id="KW-1185">Reference proteome</keyword>
<evidence type="ECO:0000313" key="13">
    <source>
        <dbReference type="EMBL" id="ANP45394.1"/>
    </source>
</evidence>
<dbReference type="SUPFAM" id="SSF51730">
    <property type="entry name" value="FAD-linked oxidoreductase"/>
    <property type="match status" value="1"/>
</dbReference>
<keyword evidence="8" id="KW-0520">NAD</keyword>
<dbReference type="Pfam" id="PF02219">
    <property type="entry name" value="MTHFR"/>
    <property type="match status" value="1"/>
</dbReference>
<accession>A0A1B1AFR9</accession>
<comment type="similarity">
    <text evidence="3 12">Belongs to the methylenetetrahydrofolate reductase family.</text>
</comment>
<keyword evidence="6 12" id="KW-0274">FAD</keyword>
<dbReference type="InParanoid" id="A0A1B1AFR9"/>
<comment type="pathway">
    <text evidence="10">Amino-acid biosynthesis; L-methionine biosynthesis via de novo pathway.</text>
</comment>
<evidence type="ECO:0000256" key="5">
    <source>
        <dbReference type="ARBA" id="ARBA00022630"/>
    </source>
</evidence>
<evidence type="ECO:0000256" key="6">
    <source>
        <dbReference type="ARBA" id="ARBA00022827"/>
    </source>
</evidence>
<evidence type="ECO:0000256" key="10">
    <source>
        <dbReference type="ARBA" id="ARBA00034478"/>
    </source>
</evidence>
<dbReference type="UniPathway" id="UPA00193"/>
<dbReference type="GO" id="GO:0071949">
    <property type="term" value="F:FAD binding"/>
    <property type="evidence" value="ECO:0007669"/>
    <property type="project" value="TreeGrafter"/>
</dbReference>
<comment type="pathway">
    <text evidence="2 12">One-carbon metabolism; tetrahydrofolate interconversion.</text>
</comment>
<dbReference type="CDD" id="cd00537">
    <property type="entry name" value="MTHFR"/>
    <property type="match status" value="1"/>
</dbReference>
<keyword evidence="7 12" id="KW-0560">Oxidoreductase</keyword>
<dbReference type="FunCoup" id="A0A1B1AFR9">
    <property type="interactions" value="341"/>
</dbReference>
<dbReference type="PANTHER" id="PTHR45754:SF3">
    <property type="entry name" value="METHYLENETETRAHYDROFOLATE REDUCTASE (NADPH)"/>
    <property type="match status" value="1"/>
</dbReference>
<dbReference type="KEGG" id="cbot:ATE48_05425"/>
<dbReference type="InterPro" id="IPR029041">
    <property type="entry name" value="FAD-linked_oxidoreductase-like"/>
</dbReference>
<evidence type="ECO:0000256" key="2">
    <source>
        <dbReference type="ARBA" id="ARBA00004777"/>
    </source>
</evidence>
<comment type="cofactor">
    <cofactor evidence="1 12">
        <name>FAD</name>
        <dbReference type="ChEBI" id="CHEBI:57692"/>
    </cofactor>
</comment>
<gene>
    <name evidence="13" type="ORF">ATE48_05425</name>
</gene>
<evidence type="ECO:0000256" key="11">
    <source>
        <dbReference type="ARBA" id="ARBA00048628"/>
    </source>
</evidence>
<reference evidence="13 14" key="1">
    <citation type="submission" date="2015-11" db="EMBL/GenBank/DDBJ databases">
        <title>Whole-Genome Sequence of Candidatus Oderbacter manganicum from the National Park Lower Oder Valley, Germany.</title>
        <authorList>
            <person name="Braun B."/>
            <person name="Liere K."/>
            <person name="Szewzyk U."/>
        </authorList>
    </citation>
    <scope>NUCLEOTIDE SEQUENCE [LARGE SCALE GENOMIC DNA]</scope>
    <source>
        <strain evidence="13 14">OTSz_A_272</strain>
    </source>
</reference>
<dbReference type="PANTHER" id="PTHR45754">
    <property type="entry name" value="METHYLENETETRAHYDROFOLATE REDUCTASE"/>
    <property type="match status" value="1"/>
</dbReference>
<dbReference type="GO" id="GO:0005829">
    <property type="term" value="C:cytosol"/>
    <property type="evidence" value="ECO:0007669"/>
    <property type="project" value="InterPro"/>
</dbReference>
<dbReference type="OrthoDB" id="9812555at2"/>
<dbReference type="AlphaFoldDB" id="A0A1B1AFR9"/>
<evidence type="ECO:0000256" key="12">
    <source>
        <dbReference type="RuleBase" id="RU003862"/>
    </source>
</evidence>
<dbReference type="EMBL" id="CP013244">
    <property type="protein sequence ID" value="ANP45394.1"/>
    <property type="molecule type" value="Genomic_DNA"/>
</dbReference>
<dbReference type="GO" id="GO:0106312">
    <property type="term" value="F:methylenetetrahydrofolate reductase (NADH) activity"/>
    <property type="evidence" value="ECO:0007669"/>
    <property type="project" value="UniProtKB-EC"/>
</dbReference>
<organism evidence="13 14">
    <name type="scientific">Candidatus Viadribacter manganicus</name>
    <dbReference type="NCBI Taxonomy" id="1759059"/>
    <lineage>
        <taxon>Bacteria</taxon>
        <taxon>Pseudomonadati</taxon>
        <taxon>Pseudomonadota</taxon>
        <taxon>Alphaproteobacteria</taxon>
        <taxon>Hyphomonadales</taxon>
        <taxon>Hyphomonadaceae</taxon>
        <taxon>Candidatus Viadribacter</taxon>
    </lineage>
</organism>
<dbReference type="GO" id="GO:0009086">
    <property type="term" value="P:methionine biosynthetic process"/>
    <property type="evidence" value="ECO:0007669"/>
    <property type="project" value="UniProtKB-KW"/>
</dbReference>
<dbReference type="Gene3D" id="3.20.20.220">
    <property type="match status" value="1"/>
</dbReference>
<protein>
    <recommendedName>
        <fullName evidence="12">Methylenetetrahydrofolate reductase</fullName>
        <ecNumber evidence="12">1.5.1.54</ecNumber>
    </recommendedName>
</protein>
<dbReference type="InterPro" id="IPR004620">
    <property type="entry name" value="MTHF_reductase_bac"/>
</dbReference>
<dbReference type="InterPro" id="IPR003171">
    <property type="entry name" value="Mehydrof_redctse-like"/>
</dbReference>
<dbReference type="EC" id="1.5.1.54" evidence="12"/>
<comment type="catalytic activity">
    <reaction evidence="11">
        <text>(6S)-5-methyl-5,6,7,8-tetrahydrofolate + NAD(+) = (6R)-5,10-methylene-5,6,7,8-tetrahydrofolate + NADH + H(+)</text>
        <dbReference type="Rhea" id="RHEA:19821"/>
        <dbReference type="ChEBI" id="CHEBI:15378"/>
        <dbReference type="ChEBI" id="CHEBI:15636"/>
        <dbReference type="ChEBI" id="CHEBI:18608"/>
        <dbReference type="ChEBI" id="CHEBI:57540"/>
        <dbReference type="ChEBI" id="CHEBI:57945"/>
        <dbReference type="EC" id="1.5.1.54"/>
    </reaction>
    <physiologicalReaction direction="right-to-left" evidence="11">
        <dbReference type="Rhea" id="RHEA:19823"/>
    </physiologicalReaction>
</comment>
<dbReference type="Proteomes" id="UP000092498">
    <property type="component" value="Chromosome"/>
</dbReference>
<evidence type="ECO:0000256" key="3">
    <source>
        <dbReference type="ARBA" id="ARBA00006743"/>
    </source>
</evidence>
<dbReference type="NCBIfam" id="TIGR00676">
    <property type="entry name" value="fadh2"/>
    <property type="match status" value="1"/>
</dbReference>
<sequence>MSVEHLQDLIVDTSTRKRETRVSFEFFPPKSEKLEADLWASIRKLEPLAPSFVSVTYGAGGSTRDRTHRTVARMVSETSLKPAAHLTTVAASRTEVDAVLRDYWRAGVRRIVALRGDPPGGVGMPYLQHPNGYASAIELVEAASRIGAFDISVAVHPEKHPSSANFEHDIVNFKRKLAAGATRGISQFFFEADIFLRFRDRLARAGVYAPILPGIMPVTNVNGLRKMVEACGATLPRWMVRLFEGLDDDPETRRLVTAVTTAQLCARLAAEGVEDFHFYTLNRADLTYSICRILGVRAKEQTP</sequence>
<evidence type="ECO:0000256" key="7">
    <source>
        <dbReference type="ARBA" id="ARBA00023002"/>
    </source>
</evidence>
<proteinExistence type="inferred from homology"/>
<dbReference type="STRING" id="1759059.ATE48_05425"/>
<evidence type="ECO:0000256" key="4">
    <source>
        <dbReference type="ARBA" id="ARBA00022605"/>
    </source>
</evidence>
<keyword evidence="5 12" id="KW-0285">Flavoprotein</keyword>
<dbReference type="GO" id="GO:0035999">
    <property type="term" value="P:tetrahydrofolate interconversion"/>
    <property type="evidence" value="ECO:0007669"/>
    <property type="project" value="UniProtKB-UniPathway"/>
</dbReference>
<keyword evidence="4" id="KW-0028">Amino-acid biosynthesis</keyword>
<name>A0A1B1AFR9_9PROT</name>
<keyword evidence="9" id="KW-0486">Methionine biosynthesis</keyword>
<evidence type="ECO:0000256" key="9">
    <source>
        <dbReference type="ARBA" id="ARBA00023167"/>
    </source>
</evidence>
<evidence type="ECO:0000256" key="8">
    <source>
        <dbReference type="ARBA" id="ARBA00023027"/>
    </source>
</evidence>
<evidence type="ECO:0000313" key="14">
    <source>
        <dbReference type="Proteomes" id="UP000092498"/>
    </source>
</evidence>
<dbReference type="RefSeq" id="WP_066768631.1">
    <property type="nucleotide sequence ID" value="NZ_CP013244.1"/>
</dbReference>